<dbReference type="PANTHER" id="PTHR31362">
    <property type="entry name" value="GLYCOSYLTRANSFERASE STELLO1-RELATED"/>
    <property type="match status" value="1"/>
</dbReference>
<keyword evidence="3" id="KW-1185">Reference proteome</keyword>
<evidence type="ECO:0000313" key="3">
    <source>
        <dbReference type="Proteomes" id="UP000663829"/>
    </source>
</evidence>
<comment type="caution">
    <text evidence="1">The sequence shown here is derived from an EMBL/GenBank/DDBJ whole genome shotgun (WGS) entry which is preliminary data.</text>
</comment>
<dbReference type="PANTHER" id="PTHR31362:SF0">
    <property type="entry name" value="EXOSTOSIN DOMAIN-CONTAINING PROTEIN-RELATED"/>
    <property type="match status" value="1"/>
</dbReference>
<protein>
    <submittedName>
        <fullName evidence="1">Uncharacterized protein</fullName>
    </submittedName>
</protein>
<dbReference type="EMBL" id="CAJNOQ010010987">
    <property type="protein sequence ID" value="CAF1265974.1"/>
    <property type="molecule type" value="Genomic_DNA"/>
</dbReference>
<dbReference type="EMBL" id="CAJOBC010020912">
    <property type="protein sequence ID" value="CAF4048790.1"/>
    <property type="molecule type" value="Genomic_DNA"/>
</dbReference>
<dbReference type="Proteomes" id="UP000663829">
    <property type="component" value="Unassembled WGS sequence"/>
</dbReference>
<evidence type="ECO:0000313" key="2">
    <source>
        <dbReference type="EMBL" id="CAF4048790.1"/>
    </source>
</evidence>
<gene>
    <name evidence="1" type="ORF">GPM918_LOCUS26843</name>
    <name evidence="2" type="ORF">SRO942_LOCUS27061</name>
</gene>
<name>A0A815B1S3_9BILA</name>
<dbReference type="Proteomes" id="UP000681722">
    <property type="component" value="Unassembled WGS sequence"/>
</dbReference>
<dbReference type="InterPro" id="IPR005049">
    <property type="entry name" value="STL-like"/>
</dbReference>
<dbReference type="OrthoDB" id="408493at2759"/>
<accession>A0A815B1S3</accession>
<proteinExistence type="predicted"/>
<evidence type="ECO:0000313" key="1">
    <source>
        <dbReference type="EMBL" id="CAF1265974.1"/>
    </source>
</evidence>
<dbReference type="Pfam" id="PF03385">
    <property type="entry name" value="STELLO"/>
    <property type="match status" value="1"/>
</dbReference>
<organism evidence="1 3">
    <name type="scientific">Didymodactylos carnosus</name>
    <dbReference type="NCBI Taxonomy" id="1234261"/>
    <lineage>
        <taxon>Eukaryota</taxon>
        <taxon>Metazoa</taxon>
        <taxon>Spiralia</taxon>
        <taxon>Gnathifera</taxon>
        <taxon>Rotifera</taxon>
        <taxon>Eurotatoria</taxon>
        <taxon>Bdelloidea</taxon>
        <taxon>Philodinida</taxon>
        <taxon>Philodinidae</taxon>
        <taxon>Didymodactylos</taxon>
    </lineage>
</organism>
<reference evidence="1" key="1">
    <citation type="submission" date="2021-02" db="EMBL/GenBank/DDBJ databases">
        <authorList>
            <person name="Nowell W R."/>
        </authorList>
    </citation>
    <scope>NUCLEOTIDE SEQUENCE</scope>
</reference>
<sequence>MISRTSRLGRDKILYSHAIRKFLSLKSEWKLMVIGDRKTPKDWLEHIAEPDRHNVIFLTIDEQKKFSYRIINYLPEGSYARKNIGYLTSIECGAKIIYESDDDNLLITDDIKVLPKRSTLMHVPSFAFHRKRSSFVNIYGTFGHPKIWPRGFPLDELKTVTEDGWSSTRGTRPDDKINAYIQQYLADLDPDVDAIYRLANPMTLGHIRFIREQKPVALEPFTFSPYNTQNTITHYEAFWGLYLPVTTTFRVCDIWRGFWVQRILWDIGGHLVFGSSTVDQKRNAHSYIKDMDDEQQLYHQSGQFVRFLIEWRSPAKSLFQRISQLASDIATNSFWNQKEVDILNAWLDDLIQIGYQPPSPTIIDKKNATQIRRAALCVTGPTKYINDNWRNTEADIKRRVNGVTDVFLFLSSTNETAQLDKLLTYNATVKVLYEDRQLDYLSRCKSKGSSSLADPQKIWSKRECFELIKEYEQNVKVKYQLMIHVQSNTKFRQLPETFERKEKLDINKTVVIPVEDNNGSFAIGPSEMMAYHMVHRLSNLALSNEKGRTLLEHPKSTEISLE</sequence>
<dbReference type="AlphaFoldDB" id="A0A815B1S3"/>